<dbReference type="OrthoDB" id="682663at2759"/>
<dbReference type="AlphaFoldDB" id="A0A834G888"/>
<accession>A0A834G888</accession>
<gene>
    <name evidence="1" type="ORF">RHSIM_Rhsim11G0193700</name>
</gene>
<organism evidence="1 2">
    <name type="scientific">Rhododendron simsii</name>
    <name type="common">Sims's rhododendron</name>
    <dbReference type="NCBI Taxonomy" id="118357"/>
    <lineage>
        <taxon>Eukaryota</taxon>
        <taxon>Viridiplantae</taxon>
        <taxon>Streptophyta</taxon>
        <taxon>Embryophyta</taxon>
        <taxon>Tracheophyta</taxon>
        <taxon>Spermatophyta</taxon>
        <taxon>Magnoliopsida</taxon>
        <taxon>eudicotyledons</taxon>
        <taxon>Gunneridae</taxon>
        <taxon>Pentapetalae</taxon>
        <taxon>asterids</taxon>
        <taxon>Ericales</taxon>
        <taxon>Ericaceae</taxon>
        <taxon>Ericoideae</taxon>
        <taxon>Rhodoreae</taxon>
        <taxon>Rhododendron</taxon>
    </lineage>
</organism>
<keyword evidence="2" id="KW-1185">Reference proteome</keyword>
<dbReference type="PANTHER" id="PTHR34569">
    <property type="entry name" value="EXPRESSED PROTEIN"/>
    <property type="match status" value="1"/>
</dbReference>
<name>A0A834G888_RHOSS</name>
<protein>
    <submittedName>
        <fullName evidence="1">Uncharacterized protein</fullName>
    </submittedName>
</protein>
<evidence type="ECO:0000313" key="1">
    <source>
        <dbReference type="EMBL" id="KAF7127991.1"/>
    </source>
</evidence>
<sequence length="122" mass="13543">MTNGFIRSDMEIVALQPLTYTSLKDLLPPPVIASPQSDRGDSWREIPIKDPLLQHAAWAYLQPATTASKADDRSCAAKLKDGCLGLFGCFGGLFNDVVSTVMKRWFWNWEDDCVGDDSDKFG</sequence>
<reference evidence="1" key="1">
    <citation type="submission" date="2019-11" db="EMBL/GenBank/DDBJ databases">
        <authorList>
            <person name="Liu Y."/>
            <person name="Hou J."/>
            <person name="Li T.-Q."/>
            <person name="Guan C.-H."/>
            <person name="Wu X."/>
            <person name="Wu H.-Z."/>
            <person name="Ling F."/>
            <person name="Zhang R."/>
            <person name="Shi X.-G."/>
            <person name="Ren J.-P."/>
            <person name="Chen E.-F."/>
            <person name="Sun J.-M."/>
        </authorList>
    </citation>
    <scope>NUCLEOTIDE SEQUENCE</scope>
    <source>
        <strain evidence="1">Adult_tree_wgs_1</strain>
        <tissue evidence="1">Leaves</tissue>
    </source>
</reference>
<dbReference type="EMBL" id="WJXA01000011">
    <property type="protein sequence ID" value="KAF7127991.1"/>
    <property type="molecule type" value="Genomic_DNA"/>
</dbReference>
<proteinExistence type="predicted"/>
<dbReference type="Proteomes" id="UP000626092">
    <property type="component" value="Unassembled WGS sequence"/>
</dbReference>
<comment type="caution">
    <text evidence="1">The sequence shown here is derived from an EMBL/GenBank/DDBJ whole genome shotgun (WGS) entry which is preliminary data.</text>
</comment>
<dbReference type="PANTHER" id="PTHR34569:SF21">
    <property type="match status" value="1"/>
</dbReference>
<evidence type="ECO:0000313" key="2">
    <source>
        <dbReference type="Proteomes" id="UP000626092"/>
    </source>
</evidence>